<reference evidence="3 4" key="1">
    <citation type="submission" date="2018-07" db="EMBL/GenBank/DDBJ databases">
        <title>Complete genome sequence of Flavobacterium psychrolimnae LMG 22018.</title>
        <authorList>
            <person name="Kim D.-U."/>
        </authorList>
    </citation>
    <scope>NUCLEOTIDE SEQUENCE [LARGE SCALE GENOMIC DNA]</scope>
    <source>
        <strain evidence="3 4">LMG 22018</strain>
    </source>
</reference>
<comment type="caution">
    <text evidence="3">The sequence shown here is derived from an EMBL/GenBank/DDBJ whole genome shotgun (WGS) entry which is preliminary data.</text>
</comment>
<evidence type="ECO:0000256" key="1">
    <source>
        <dbReference type="SAM" id="Phobius"/>
    </source>
</evidence>
<evidence type="ECO:0000313" key="4">
    <source>
        <dbReference type="Proteomes" id="UP000253676"/>
    </source>
</evidence>
<keyword evidence="1" id="KW-1133">Transmembrane helix</keyword>
<dbReference type="AlphaFoldDB" id="A0A366AX80"/>
<dbReference type="EMBL" id="QNUX01000014">
    <property type="protein sequence ID" value="RBN49346.1"/>
    <property type="molecule type" value="Genomic_DNA"/>
</dbReference>
<keyword evidence="1" id="KW-0472">Membrane</keyword>
<dbReference type="SUPFAM" id="SSF52540">
    <property type="entry name" value="P-loop containing nucleoside triphosphate hydrolases"/>
    <property type="match status" value="1"/>
</dbReference>
<feature type="transmembrane region" description="Helical" evidence="1">
    <location>
        <begin position="173"/>
        <end position="194"/>
    </location>
</feature>
<dbReference type="InterPro" id="IPR048428">
    <property type="entry name" value="YobI-NTPase"/>
</dbReference>
<feature type="transmembrane region" description="Helical" evidence="1">
    <location>
        <begin position="215"/>
        <end position="236"/>
    </location>
</feature>
<evidence type="ECO:0000313" key="3">
    <source>
        <dbReference type="EMBL" id="RBN49346.1"/>
    </source>
</evidence>
<dbReference type="OrthoDB" id="1701659at2"/>
<dbReference type="Proteomes" id="UP000253676">
    <property type="component" value="Unassembled WGS sequence"/>
</dbReference>
<sequence length="1255" mass="147754">MNSSPIFSFFKKSKNVIDDVTSISSLAPKVLTLDNDLAKVQPYLDKLKDTLNAKGINNIALTGGYGSGKSTLLKTFQHLHKNDFKFLNISLAAFNQTKRKDNFKDIYEIKIKNGKSEKEAEREIVKEFKETIISNTEIEKQLEISILQQIIYKVKPANLPESRFKRIVNIPNWKLWGLIPFSFVLWLSSLILLFKYDYLKNINPNAWIYKHDLDWSSVCVFLISFFGIGYFSKLVVELFSNSKINKVNLKGEIEIGDDSSKSILNEHYDEILYYFEKNDFNVVVIEDLDRFDNTNIFTKLRELNILLNNADTIRNKPAYKNFGIKFLYAVGDDLFNDKKERVKFFEYIIPVIPFINSSNANDQLKTLIKDSDLEENVFPKEFISDITTFIDDIDMRLLINIFHEFVIYRNILKPDVLDGHEAELFAMITYKNIDPEDFNKLNCKEGKLFKLINNKRTYVQKLISTISAKIIVNETEIENIKAENISDLEELKPIYLIKISEKIDNATDLYINNRRLRFSDLMPDDIFNVIINSTSFKYYQNGNGAYTSNVSFKDVEDEVNPDLTYKQRVELIENKHSNRITLLQREIENLRHEKSEIQNWDLKQIFKEVDINQYLSDFSNNGLLRNLILEGYISENYNDYISLFHEVSLTREDKKFERNVKSGINEGFEYKLTHIDNLITNHIDLKYFERETILNFDLLDFMGNNYNEYSKQYDLFIKLLSNGKEKSIEFIDSYISDENRQLNIFIQKVVENWKGFWEYFYNNHYYTDEKIYTYLSLIIKFSRFETIIKNQNNNLLKKAIEINPQFLSLIKNADGLNYFGKITKLFELLKVKFEKLDNPTEETKELFDFVYNNNHYEINVGNIIQMFELNREDEGLFDSSNYSTIQKSNCKPLINYINIEINTYVKNIYLKLDPNKFEEEESLINLLNHKELDFKLKCDIIEKVETKIFDISDIKSKTLKGVLLDENKVSPKWSNVVDYYIDCDKTIDEDLIRFLNFENVYNELSNEKMIFKSESIDYASFRENLLLCNGLSYESYSIILKSSIYSRGILPFENLNEDKVIYLTEFVLNTTKSNYDLLREHFPGNHITLIERDFKKIIEKTTEFETDEDDILILLKSEKININYKFEYISKLSKQIIIDNDDIAKKVGEIIVSKCEIIEFEFNTIESIVKSFDSTEDKVCLINLYFTELSNESIISLVKGIAYYYSELFVKQHRPIFRDNSYNKELLTKLESKGLIKSFDIDKKDKTLIRAVANY</sequence>
<dbReference type="Pfam" id="PF20693">
    <property type="entry name" value="YobI-ATPase"/>
    <property type="match status" value="1"/>
</dbReference>
<dbReference type="RefSeq" id="WP_113637201.1">
    <property type="nucleotide sequence ID" value="NZ_QNUX01000014.1"/>
</dbReference>
<dbReference type="InterPro" id="IPR027417">
    <property type="entry name" value="P-loop_NTPase"/>
</dbReference>
<dbReference type="Gene3D" id="3.40.50.300">
    <property type="entry name" value="P-loop containing nucleotide triphosphate hydrolases"/>
    <property type="match status" value="1"/>
</dbReference>
<protein>
    <recommendedName>
        <fullName evidence="2">YobI-like P-loop NTPase domain-containing protein</fullName>
    </recommendedName>
</protein>
<name>A0A366AX80_9FLAO</name>
<keyword evidence="4" id="KW-1185">Reference proteome</keyword>
<keyword evidence="1" id="KW-0812">Transmembrane</keyword>
<gene>
    <name evidence="3" type="ORF">DR980_13915</name>
</gene>
<feature type="domain" description="YobI-like P-loop NTPase" evidence="2">
    <location>
        <begin position="43"/>
        <end position="448"/>
    </location>
</feature>
<proteinExistence type="predicted"/>
<evidence type="ECO:0000259" key="2">
    <source>
        <dbReference type="Pfam" id="PF20693"/>
    </source>
</evidence>
<organism evidence="3 4">
    <name type="scientific">Flavobacterium psychrolimnae</name>
    <dbReference type="NCBI Taxonomy" id="249351"/>
    <lineage>
        <taxon>Bacteria</taxon>
        <taxon>Pseudomonadati</taxon>
        <taxon>Bacteroidota</taxon>
        <taxon>Flavobacteriia</taxon>
        <taxon>Flavobacteriales</taxon>
        <taxon>Flavobacteriaceae</taxon>
        <taxon>Flavobacterium</taxon>
    </lineage>
</organism>
<accession>A0A366AX80</accession>